<protein>
    <submittedName>
        <fullName evidence="3">Glycosyltransferase family 4 protein</fullName>
    </submittedName>
</protein>
<dbReference type="GO" id="GO:0016758">
    <property type="term" value="F:hexosyltransferase activity"/>
    <property type="evidence" value="ECO:0007669"/>
    <property type="project" value="TreeGrafter"/>
</dbReference>
<keyword evidence="3" id="KW-0808">Transferase</keyword>
<dbReference type="Pfam" id="PF13439">
    <property type="entry name" value="Glyco_transf_4"/>
    <property type="match status" value="1"/>
</dbReference>
<dbReference type="Proteomes" id="UP000320948">
    <property type="component" value="Unassembled WGS sequence"/>
</dbReference>
<dbReference type="SUPFAM" id="SSF53756">
    <property type="entry name" value="UDP-Glycosyltransferase/glycogen phosphorylase"/>
    <property type="match status" value="1"/>
</dbReference>
<sequence length="405" mass="45576">MCSFKLNLGKKMRLVIHDYPGHAFPVQLSRALAKMGHDVWHVWSSDIEAPRGPLNYQPTDPKNFHLLPISLGKPLAKYNLIKRLFTERSYARALIRAIEPLNVDVILSNPSPIVQGPLLNWCKRQKIPLVSWLQDLYYIPVRKVLVEKFWLAGYVFGWLLKVYELSILRRSQKVVLIADSFKEFLSAEGLPQDSMVVIPNWAILEEMPVRPKQNEWTKKYDLSSSFVYLYSGTLGLKHNPQLLIDLALSQPEAKIVVVTQGLGRNFLEKEKCSQGIDNLILLDYQPFEVLPDVLGASDVLVVLLEKEAGVFSVPSKVLNYFCAGKPVLGAIPLVNAAAQNILAIPAGKVVEPDNMDGFVKAAEELAQSSTERETFGKSGRKYAEHTFDITKIGSRFETIFKSLMV</sequence>
<dbReference type="PANTHER" id="PTHR45947:SF3">
    <property type="entry name" value="SULFOQUINOVOSYL TRANSFERASE SQD2"/>
    <property type="match status" value="1"/>
</dbReference>
<dbReference type="AlphaFoldDB" id="A0A6N4RCY3"/>
<organism evidence="3 4">
    <name type="scientific">Blastochloris viridis</name>
    <name type="common">Rhodopseudomonas viridis</name>
    <dbReference type="NCBI Taxonomy" id="1079"/>
    <lineage>
        <taxon>Bacteria</taxon>
        <taxon>Pseudomonadati</taxon>
        <taxon>Pseudomonadota</taxon>
        <taxon>Alphaproteobacteria</taxon>
        <taxon>Hyphomicrobiales</taxon>
        <taxon>Blastochloridaceae</taxon>
        <taxon>Blastochloris</taxon>
    </lineage>
</organism>
<name>A0A6N4RCY3_BLAVI</name>
<evidence type="ECO:0000313" key="4">
    <source>
        <dbReference type="Proteomes" id="UP000320948"/>
    </source>
</evidence>
<reference evidence="3 4" key="1">
    <citation type="journal article" date="2017" name="Nat. Commun.">
        <title>In situ click chemistry generation of cyclooxygenase-2 inhibitors.</title>
        <authorList>
            <person name="Bhardwaj A."/>
            <person name="Kaur J."/>
            <person name="Wuest M."/>
            <person name="Wuest F."/>
        </authorList>
    </citation>
    <scope>NUCLEOTIDE SEQUENCE [LARGE SCALE GENOMIC DNA]</scope>
    <source>
        <strain evidence="3">S2_018_000_R2_106</strain>
    </source>
</reference>
<dbReference type="Gene3D" id="3.40.50.2000">
    <property type="entry name" value="Glycogen Phosphorylase B"/>
    <property type="match status" value="2"/>
</dbReference>
<dbReference type="InterPro" id="IPR050194">
    <property type="entry name" value="Glycosyltransferase_grp1"/>
</dbReference>
<proteinExistence type="predicted"/>
<comment type="caution">
    <text evidence="3">The sequence shown here is derived from an EMBL/GenBank/DDBJ whole genome shotgun (WGS) entry which is preliminary data.</text>
</comment>
<dbReference type="InterPro" id="IPR028098">
    <property type="entry name" value="Glyco_trans_4-like_N"/>
</dbReference>
<accession>A0A6N4RCY3</accession>
<dbReference type="InterPro" id="IPR001296">
    <property type="entry name" value="Glyco_trans_1"/>
</dbReference>
<evidence type="ECO:0000259" key="1">
    <source>
        <dbReference type="Pfam" id="PF00534"/>
    </source>
</evidence>
<feature type="domain" description="Glycosyltransferase subfamily 4-like N-terminal" evidence="2">
    <location>
        <begin position="27"/>
        <end position="201"/>
    </location>
</feature>
<dbReference type="CDD" id="cd03794">
    <property type="entry name" value="GT4_WbuB-like"/>
    <property type="match status" value="1"/>
</dbReference>
<evidence type="ECO:0000259" key="2">
    <source>
        <dbReference type="Pfam" id="PF13439"/>
    </source>
</evidence>
<dbReference type="EMBL" id="VAFM01000001">
    <property type="protein sequence ID" value="TKW61169.1"/>
    <property type="molecule type" value="Genomic_DNA"/>
</dbReference>
<dbReference type="PANTHER" id="PTHR45947">
    <property type="entry name" value="SULFOQUINOVOSYL TRANSFERASE SQD2"/>
    <property type="match status" value="1"/>
</dbReference>
<feature type="domain" description="Glycosyl transferase family 1" evidence="1">
    <location>
        <begin position="215"/>
        <end position="381"/>
    </location>
</feature>
<evidence type="ECO:0000313" key="3">
    <source>
        <dbReference type="EMBL" id="TKW61169.1"/>
    </source>
</evidence>
<gene>
    <name evidence="3" type="ORF">DI628_00635</name>
</gene>
<dbReference type="Pfam" id="PF00534">
    <property type="entry name" value="Glycos_transf_1"/>
    <property type="match status" value="1"/>
</dbReference>